<accession>A0A556R5Y3</accession>
<evidence type="ECO:0000313" key="3">
    <source>
        <dbReference type="Proteomes" id="UP000316508"/>
    </source>
</evidence>
<proteinExistence type="predicted"/>
<dbReference type="Pfam" id="PF01547">
    <property type="entry name" value="SBP_bac_1"/>
    <property type="match status" value="1"/>
</dbReference>
<sequence length="420" mass="46415">MKNSRIGKILAFAAAATMLVTTAAACGDDAKGENSANGKVQIQFFQKKPESVKITNKLIKEFESKNPNIKVEQQNASDPLTVLKSRMAKNDVPDVITADGTYYNDLVKANILTEQKGTEAYKAVANKGYYDYLRKIGQTDKDYAVPWSIIGEGVLYNVDIFKKYDLKPPTTWDEFINLAQKLKQQNEQPFIFTWKDSDPANKTAMAVAAPMQGDHFWDNLQSGKETFSKNKGWRTAAERMLKLREFAQGDPNGTDYNDGNSQFANGKSAMYITGIWAIPAIKEANPNINLGFFVLPTSDKPNETKLISGTDALIGVSTASKHQDAAQKFVTFLLSKKAQEEYTTDQNLLSVRSDVPAGTDVLTAMKADYIDKGKTCIFPDVMFTGASDMKGLSQIFLTNGDVDAYLNGLDADYQKNGIRK</sequence>
<dbReference type="InterPro" id="IPR006059">
    <property type="entry name" value="SBP"/>
</dbReference>
<evidence type="ECO:0000256" key="1">
    <source>
        <dbReference type="SAM" id="SignalP"/>
    </source>
</evidence>
<dbReference type="PANTHER" id="PTHR43649">
    <property type="entry name" value="ARABINOSE-BINDING PROTEIN-RELATED"/>
    <property type="match status" value="1"/>
</dbReference>
<dbReference type="InterPro" id="IPR050490">
    <property type="entry name" value="Bact_solute-bd_prot1"/>
</dbReference>
<dbReference type="RefSeq" id="WP_144085078.1">
    <property type="nucleotide sequence ID" value="NZ_VMHK01000001.1"/>
</dbReference>
<name>A0A556R5Y3_9BIFI</name>
<feature type="signal peptide" evidence="1">
    <location>
        <begin position="1"/>
        <end position="25"/>
    </location>
</feature>
<feature type="chain" id="PRO_5021828867" evidence="1">
    <location>
        <begin position="26"/>
        <end position="420"/>
    </location>
</feature>
<dbReference type="SUPFAM" id="SSF53850">
    <property type="entry name" value="Periplasmic binding protein-like II"/>
    <property type="match status" value="1"/>
</dbReference>
<reference evidence="2 3" key="1">
    <citation type="submission" date="2019-07" db="EMBL/GenBank/DDBJ databases">
        <title>Bifidobacterium asteroides genomes.</title>
        <authorList>
            <person name="Zheng H."/>
        </authorList>
    </citation>
    <scope>NUCLEOTIDE SEQUENCE [LARGE SCALE GENOMIC DNA]</scope>
    <source>
        <strain evidence="2 3">W8102</strain>
    </source>
</reference>
<keyword evidence="1" id="KW-0732">Signal</keyword>
<dbReference type="Gene3D" id="3.40.190.10">
    <property type="entry name" value="Periplasmic binding protein-like II"/>
    <property type="match status" value="2"/>
</dbReference>
<dbReference type="AlphaFoldDB" id="A0A556R5Y3"/>
<evidence type="ECO:0000313" key="2">
    <source>
        <dbReference type="EMBL" id="TSJ84283.1"/>
    </source>
</evidence>
<protein>
    <submittedName>
        <fullName evidence="2">Extracellular solute-binding protein</fullName>
    </submittedName>
</protein>
<organism evidence="2 3">
    <name type="scientific">Bifidobacterium apousia</name>
    <dbReference type="NCBI Taxonomy" id="2750996"/>
    <lineage>
        <taxon>Bacteria</taxon>
        <taxon>Bacillati</taxon>
        <taxon>Actinomycetota</taxon>
        <taxon>Actinomycetes</taxon>
        <taxon>Bifidobacteriales</taxon>
        <taxon>Bifidobacteriaceae</taxon>
        <taxon>Bifidobacterium</taxon>
    </lineage>
</organism>
<dbReference type="PROSITE" id="PS51257">
    <property type="entry name" value="PROKAR_LIPOPROTEIN"/>
    <property type="match status" value="1"/>
</dbReference>
<dbReference type="EMBL" id="VMHK01000001">
    <property type="protein sequence ID" value="TSJ84283.1"/>
    <property type="molecule type" value="Genomic_DNA"/>
</dbReference>
<comment type="caution">
    <text evidence="2">The sequence shown here is derived from an EMBL/GenBank/DDBJ whole genome shotgun (WGS) entry which is preliminary data.</text>
</comment>
<dbReference type="Proteomes" id="UP000316508">
    <property type="component" value="Unassembled WGS sequence"/>
</dbReference>
<gene>
    <name evidence="2" type="ORF">FPK30_02140</name>
</gene>
<keyword evidence="3" id="KW-1185">Reference proteome</keyword>